<organism evidence="1 2">
    <name type="scientific">Austropuccinia psidii MF-1</name>
    <dbReference type="NCBI Taxonomy" id="1389203"/>
    <lineage>
        <taxon>Eukaryota</taxon>
        <taxon>Fungi</taxon>
        <taxon>Dikarya</taxon>
        <taxon>Basidiomycota</taxon>
        <taxon>Pucciniomycotina</taxon>
        <taxon>Pucciniomycetes</taxon>
        <taxon>Pucciniales</taxon>
        <taxon>Sphaerophragmiaceae</taxon>
        <taxon>Austropuccinia</taxon>
    </lineage>
</organism>
<protein>
    <submittedName>
        <fullName evidence="1">Uncharacterized protein</fullName>
    </submittedName>
</protein>
<gene>
    <name evidence="1" type="ORF">O181_006186</name>
</gene>
<name>A0A9Q3BIP9_9BASI</name>
<dbReference type="Proteomes" id="UP000765509">
    <property type="component" value="Unassembled WGS sequence"/>
</dbReference>
<comment type="caution">
    <text evidence="1">The sequence shown here is derived from an EMBL/GenBank/DDBJ whole genome shotgun (WGS) entry which is preliminary data.</text>
</comment>
<accession>A0A9Q3BIP9</accession>
<keyword evidence="2" id="KW-1185">Reference proteome</keyword>
<dbReference type="AlphaFoldDB" id="A0A9Q3BIP9"/>
<evidence type="ECO:0000313" key="1">
    <source>
        <dbReference type="EMBL" id="MBW0466471.1"/>
    </source>
</evidence>
<proteinExistence type="predicted"/>
<dbReference type="OrthoDB" id="3158924at2759"/>
<sequence length="105" mass="11791">MQEKKCNKSIEVPELKVGDLTLASKLNFNDIKGPENLKDSDVGQFFIISLHGTNAVQVELSGDLKNQHPNFPVSLINYYQLADKELFPLKKSTPLTVLPVEHNEE</sequence>
<reference evidence="1" key="1">
    <citation type="submission" date="2021-03" db="EMBL/GenBank/DDBJ databases">
        <title>Draft genome sequence of rust myrtle Austropuccinia psidii MF-1, a brazilian biotype.</title>
        <authorList>
            <person name="Quecine M.C."/>
            <person name="Pachon D.M.R."/>
            <person name="Bonatelli M.L."/>
            <person name="Correr F.H."/>
            <person name="Franceschini L.M."/>
            <person name="Leite T.F."/>
            <person name="Margarido G.R.A."/>
            <person name="Almeida C.A."/>
            <person name="Ferrarezi J.A."/>
            <person name="Labate C.A."/>
        </authorList>
    </citation>
    <scope>NUCLEOTIDE SEQUENCE</scope>
    <source>
        <strain evidence="1">MF-1</strain>
    </source>
</reference>
<evidence type="ECO:0000313" key="2">
    <source>
        <dbReference type="Proteomes" id="UP000765509"/>
    </source>
</evidence>
<dbReference type="EMBL" id="AVOT02001310">
    <property type="protein sequence ID" value="MBW0466471.1"/>
    <property type="molecule type" value="Genomic_DNA"/>
</dbReference>